<dbReference type="PROSITE" id="PS50158">
    <property type="entry name" value="ZF_CCHC"/>
    <property type="match status" value="1"/>
</dbReference>
<evidence type="ECO:0000259" key="4">
    <source>
        <dbReference type="PROSITE" id="PS50158"/>
    </source>
</evidence>
<dbReference type="InterPro" id="IPR001878">
    <property type="entry name" value="Znf_CCHC"/>
</dbReference>
<feature type="compositionally biased region" description="Gly residues" evidence="3">
    <location>
        <begin position="118"/>
        <end position="127"/>
    </location>
</feature>
<dbReference type="Gene3D" id="4.10.60.10">
    <property type="entry name" value="Zinc finger, CCHC-type"/>
    <property type="match status" value="1"/>
</dbReference>
<dbReference type="EMBL" id="JAHRIP010004961">
    <property type="protein sequence ID" value="MEQ2281861.1"/>
    <property type="molecule type" value="Genomic_DNA"/>
</dbReference>
<evidence type="ECO:0000256" key="2">
    <source>
        <dbReference type="SAM" id="Coils"/>
    </source>
</evidence>
<evidence type="ECO:0000256" key="1">
    <source>
        <dbReference type="PROSITE-ProRule" id="PRU00047"/>
    </source>
</evidence>
<keyword evidence="1" id="KW-0479">Metal-binding</keyword>
<protein>
    <recommendedName>
        <fullName evidence="4">CCHC-type domain-containing protein</fullName>
    </recommendedName>
</protein>
<organism evidence="5 6">
    <name type="scientific">Ameca splendens</name>
    <dbReference type="NCBI Taxonomy" id="208324"/>
    <lineage>
        <taxon>Eukaryota</taxon>
        <taxon>Metazoa</taxon>
        <taxon>Chordata</taxon>
        <taxon>Craniata</taxon>
        <taxon>Vertebrata</taxon>
        <taxon>Euteleostomi</taxon>
        <taxon>Actinopterygii</taxon>
        <taxon>Neopterygii</taxon>
        <taxon>Teleostei</taxon>
        <taxon>Neoteleostei</taxon>
        <taxon>Acanthomorphata</taxon>
        <taxon>Ovalentaria</taxon>
        <taxon>Atherinomorphae</taxon>
        <taxon>Cyprinodontiformes</taxon>
        <taxon>Goodeidae</taxon>
        <taxon>Ameca</taxon>
    </lineage>
</organism>
<feature type="domain" description="CCHC-type" evidence="4">
    <location>
        <begin position="132"/>
        <end position="146"/>
    </location>
</feature>
<feature type="coiled-coil region" evidence="2">
    <location>
        <begin position="23"/>
        <end position="62"/>
    </location>
</feature>
<dbReference type="SUPFAM" id="SSF57756">
    <property type="entry name" value="Retrovirus zinc finger-like domains"/>
    <property type="match status" value="1"/>
</dbReference>
<dbReference type="SMART" id="SM00343">
    <property type="entry name" value="ZnF_C2HC"/>
    <property type="match status" value="1"/>
</dbReference>
<dbReference type="Proteomes" id="UP001469553">
    <property type="component" value="Unassembled WGS sequence"/>
</dbReference>
<keyword evidence="2" id="KW-0175">Coiled coil</keyword>
<evidence type="ECO:0000313" key="5">
    <source>
        <dbReference type="EMBL" id="MEQ2281861.1"/>
    </source>
</evidence>
<comment type="caution">
    <text evidence="5">The sequence shown here is derived from an EMBL/GenBank/DDBJ whole genome shotgun (WGS) entry which is preliminary data.</text>
</comment>
<feature type="compositionally biased region" description="Basic residues" evidence="3">
    <location>
        <begin position="107"/>
        <end position="117"/>
    </location>
</feature>
<dbReference type="InterPro" id="IPR036875">
    <property type="entry name" value="Znf_CCHC_sf"/>
</dbReference>
<feature type="region of interest" description="Disordered" evidence="3">
    <location>
        <begin position="72"/>
        <end position="127"/>
    </location>
</feature>
<sequence>MEDNPDMAGADAGTWDRHLIHHLSKIREEHKKDEEELKTLQTQLLKTQLAEAKQKAGEKKKENKTPKIMYEGAVSQGPQPPPFPGHQDTIAPRSANSGPYHAQPGRFRGRGGPRGRGFRGGPPGRWGGADVCYYCEEQGHWMRECPYYLEAYARGYGPRGGPGRRPYRGRGGPPREGQQQQPSLQLPAWDEPSLGPDHY</sequence>
<feature type="compositionally biased region" description="Gly residues" evidence="3">
    <location>
        <begin position="157"/>
        <end position="174"/>
    </location>
</feature>
<accession>A0ABV0XK58</accession>
<name>A0ABV0XK58_9TELE</name>
<proteinExistence type="predicted"/>
<gene>
    <name evidence="5" type="ORF">AMECASPLE_034657</name>
</gene>
<evidence type="ECO:0000256" key="3">
    <source>
        <dbReference type="SAM" id="MobiDB-lite"/>
    </source>
</evidence>
<feature type="region of interest" description="Disordered" evidence="3">
    <location>
        <begin position="156"/>
        <end position="199"/>
    </location>
</feature>
<keyword evidence="6" id="KW-1185">Reference proteome</keyword>
<keyword evidence="1" id="KW-0863">Zinc-finger</keyword>
<keyword evidence="1" id="KW-0862">Zinc</keyword>
<dbReference type="Pfam" id="PF00098">
    <property type="entry name" value="zf-CCHC"/>
    <property type="match status" value="1"/>
</dbReference>
<evidence type="ECO:0000313" key="6">
    <source>
        <dbReference type="Proteomes" id="UP001469553"/>
    </source>
</evidence>
<reference evidence="5 6" key="1">
    <citation type="submission" date="2021-06" db="EMBL/GenBank/DDBJ databases">
        <authorList>
            <person name="Palmer J.M."/>
        </authorList>
    </citation>
    <scope>NUCLEOTIDE SEQUENCE [LARGE SCALE GENOMIC DNA]</scope>
    <source>
        <strain evidence="5 6">AS_MEX2019</strain>
        <tissue evidence="5">Muscle</tissue>
    </source>
</reference>